<name>A0A7J8KB55_ROUAE</name>
<dbReference type="Proteomes" id="UP000593571">
    <property type="component" value="Unassembled WGS sequence"/>
</dbReference>
<dbReference type="AlphaFoldDB" id="A0A7J8KB55"/>
<gene>
    <name evidence="2" type="ORF">HJG63_007939</name>
</gene>
<dbReference type="EMBL" id="JACASE010000001">
    <property type="protein sequence ID" value="KAF6506106.1"/>
    <property type="molecule type" value="Genomic_DNA"/>
</dbReference>
<keyword evidence="3" id="KW-1185">Reference proteome</keyword>
<comment type="caution">
    <text evidence="2">The sequence shown here is derived from an EMBL/GenBank/DDBJ whole genome shotgun (WGS) entry which is preliminary data.</text>
</comment>
<reference evidence="2 3" key="1">
    <citation type="journal article" date="2020" name="Nature">
        <title>Six reference-quality genomes reveal evolution of bat adaptations.</title>
        <authorList>
            <person name="Jebb D."/>
            <person name="Huang Z."/>
            <person name="Pippel M."/>
            <person name="Hughes G.M."/>
            <person name="Lavrichenko K."/>
            <person name="Devanna P."/>
            <person name="Winkler S."/>
            <person name="Jermiin L.S."/>
            <person name="Skirmuntt E.C."/>
            <person name="Katzourakis A."/>
            <person name="Burkitt-Gray L."/>
            <person name="Ray D.A."/>
            <person name="Sullivan K.A.M."/>
            <person name="Roscito J.G."/>
            <person name="Kirilenko B.M."/>
            <person name="Davalos L.M."/>
            <person name="Corthals A.P."/>
            <person name="Power M.L."/>
            <person name="Jones G."/>
            <person name="Ransome R.D."/>
            <person name="Dechmann D.K.N."/>
            <person name="Locatelli A.G."/>
            <person name="Puechmaille S.J."/>
            <person name="Fedrigo O."/>
            <person name="Jarvis E.D."/>
            <person name="Hiller M."/>
            <person name="Vernes S.C."/>
            <person name="Myers E.W."/>
            <person name="Teeling E.C."/>
        </authorList>
    </citation>
    <scope>NUCLEOTIDE SEQUENCE [LARGE SCALE GENOMIC DNA]</scope>
    <source>
        <strain evidence="2">MRouAeg1</strain>
        <tissue evidence="2">Muscle</tissue>
    </source>
</reference>
<proteinExistence type="predicted"/>
<feature type="compositionally biased region" description="Basic and acidic residues" evidence="1">
    <location>
        <begin position="152"/>
        <end position="167"/>
    </location>
</feature>
<evidence type="ECO:0000256" key="1">
    <source>
        <dbReference type="SAM" id="MobiDB-lite"/>
    </source>
</evidence>
<evidence type="ECO:0000313" key="3">
    <source>
        <dbReference type="Proteomes" id="UP000593571"/>
    </source>
</evidence>
<protein>
    <submittedName>
        <fullName evidence="2">Uncharacterized protein</fullName>
    </submittedName>
</protein>
<accession>A0A7J8KB55</accession>
<feature type="region of interest" description="Disordered" evidence="1">
    <location>
        <begin position="152"/>
        <end position="175"/>
    </location>
</feature>
<evidence type="ECO:0000313" key="2">
    <source>
        <dbReference type="EMBL" id="KAF6506106.1"/>
    </source>
</evidence>
<sequence length="175" mass="20604">MENTKNNKIQFPPSKNLWFRGWLGVRSRVRGWEWCREGENHSFSQHVFTLPLKCTKNHIGEIRTSNETTEAILRRMVRWEHTGGVPTRLTEPNTNRSPTSLLTWREVPWRIKKTVVRPNTGLKELTMIKETKPMGLKQSVCHRTQGEVLTVERRPSAQREAQLEKVHKASQRKWK</sequence>
<organism evidence="2 3">
    <name type="scientific">Rousettus aegyptiacus</name>
    <name type="common">Egyptian fruit bat</name>
    <name type="synonym">Pteropus aegyptiacus</name>
    <dbReference type="NCBI Taxonomy" id="9407"/>
    <lineage>
        <taxon>Eukaryota</taxon>
        <taxon>Metazoa</taxon>
        <taxon>Chordata</taxon>
        <taxon>Craniata</taxon>
        <taxon>Vertebrata</taxon>
        <taxon>Euteleostomi</taxon>
        <taxon>Mammalia</taxon>
        <taxon>Eutheria</taxon>
        <taxon>Laurasiatheria</taxon>
        <taxon>Chiroptera</taxon>
        <taxon>Yinpterochiroptera</taxon>
        <taxon>Pteropodoidea</taxon>
        <taxon>Pteropodidae</taxon>
        <taxon>Rousettinae</taxon>
        <taxon>Rousettus</taxon>
    </lineage>
</organism>